<feature type="transmembrane region" description="Helical" evidence="2">
    <location>
        <begin position="695"/>
        <end position="716"/>
    </location>
</feature>
<feature type="transmembrane region" description="Helical" evidence="2">
    <location>
        <begin position="776"/>
        <end position="796"/>
    </location>
</feature>
<feature type="region of interest" description="Disordered" evidence="1">
    <location>
        <begin position="1"/>
        <end position="23"/>
    </location>
</feature>
<dbReference type="EMBL" id="MU004236">
    <property type="protein sequence ID" value="KAF2668730.1"/>
    <property type="molecule type" value="Genomic_DNA"/>
</dbReference>
<dbReference type="Pfam" id="PF13632">
    <property type="entry name" value="Glyco_trans_2_3"/>
    <property type="match status" value="1"/>
</dbReference>
<feature type="transmembrane region" description="Helical" evidence="2">
    <location>
        <begin position="736"/>
        <end position="756"/>
    </location>
</feature>
<evidence type="ECO:0000313" key="5">
    <source>
        <dbReference type="EMBL" id="KAF2668730.1"/>
    </source>
</evidence>
<dbReference type="AlphaFoldDB" id="A0A6A6U9V0"/>
<proteinExistence type="predicted"/>
<evidence type="ECO:0000259" key="4">
    <source>
        <dbReference type="Pfam" id="PF25550"/>
    </source>
</evidence>
<feature type="compositionally biased region" description="Acidic residues" evidence="1">
    <location>
        <begin position="229"/>
        <end position="238"/>
    </location>
</feature>
<protein>
    <submittedName>
        <fullName evidence="5">Uncharacterized protein</fullName>
    </submittedName>
</protein>
<keyword evidence="6" id="KW-1185">Reference proteome</keyword>
<reference evidence="5" key="1">
    <citation type="journal article" date="2020" name="Stud. Mycol.">
        <title>101 Dothideomycetes genomes: a test case for predicting lifestyles and emergence of pathogens.</title>
        <authorList>
            <person name="Haridas S."/>
            <person name="Albert R."/>
            <person name="Binder M."/>
            <person name="Bloem J."/>
            <person name="Labutti K."/>
            <person name="Salamov A."/>
            <person name="Andreopoulos B."/>
            <person name="Baker S."/>
            <person name="Barry K."/>
            <person name="Bills G."/>
            <person name="Bluhm B."/>
            <person name="Cannon C."/>
            <person name="Castanera R."/>
            <person name="Culley D."/>
            <person name="Daum C."/>
            <person name="Ezra D."/>
            <person name="Gonzalez J."/>
            <person name="Henrissat B."/>
            <person name="Kuo A."/>
            <person name="Liang C."/>
            <person name="Lipzen A."/>
            <person name="Lutzoni F."/>
            <person name="Magnuson J."/>
            <person name="Mondo S."/>
            <person name="Nolan M."/>
            <person name="Ohm R."/>
            <person name="Pangilinan J."/>
            <person name="Park H.-J."/>
            <person name="Ramirez L."/>
            <person name="Alfaro M."/>
            <person name="Sun H."/>
            <person name="Tritt A."/>
            <person name="Yoshinaga Y."/>
            <person name="Zwiers L.-H."/>
            <person name="Turgeon B."/>
            <person name="Goodwin S."/>
            <person name="Spatafora J."/>
            <person name="Crous P."/>
            <person name="Grigoriev I."/>
        </authorList>
    </citation>
    <scope>NUCLEOTIDE SEQUENCE</scope>
    <source>
        <strain evidence="5">CBS 115976</strain>
    </source>
</reference>
<feature type="transmembrane region" description="Helical" evidence="2">
    <location>
        <begin position="256"/>
        <end position="279"/>
    </location>
</feature>
<organism evidence="5 6">
    <name type="scientific">Microthyrium microscopicum</name>
    <dbReference type="NCBI Taxonomy" id="703497"/>
    <lineage>
        <taxon>Eukaryota</taxon>
        <taxon>Fungi</taxon>
        <taxon>Dikarya</taxon>
        <taxon>Ascomycota</taxon>
        <taxon>Pezizomycotina</taxon>
        <taxon>Dothideomycetes</taxon>
        <taxon>Dothideomycetes incertae sedis</taxon>
        <taxon>Microthyriales</taxon>
        <taxon>Microthyriaceae</taxon>
        <taxon>Microthyrium</taxon>
    </lineage>
</organism>
<feature type="compositionally biased region" description="Polar residues" evidence="1">
    <location>
        <begin position="1"/>
        <end position="12"/>
    </location>
</feature>
<gene>
    <name evidence="5" type="ORF">BT63DRAFT_471822</name>
</gene>
<evidence type="ECO:0000259" key="3">
    <source>
        <dbReference type="Pfam" id="PF13632"/>
    </source>
</evidence>
<feature type="domain" description="Glycosyltransferase 2-like" evidence="3">
    <location>
        <begin position="507"/>
        <end position="719"/>
    </location>
</feature>
<feature type="transmembrane region" description="Helical" evidence="2">
    <location>
        <begin position="862"/>
        <end position="879"/>
    </location>
</feature>
<dbReference type="InterPro" id="IPR029044">
    <property type="entry name" value="Nucleotide-diphossugar_trans"/>
</dbReference>
<keyword evidence="2" id="KW-1133">Transmembrane helix</keyword>
<feature type="region of interest" description="Disordered" evidence="1">
    <location>
        <begin position="217"/>
        <end position="242"/>
    </location>
</feature>
<keyword evidence="2" id="KW-0812">Transmembrane</keyword>
<keyword evidence="2" id="KW-0472">Membrane</keyword>
<evidence type="ECO:0000313" key="6">
    <source>
        <dbReference type="Proteomes" id="UP000799302"/>
    </source>
</evidence>
<dbReference type="SUPFAM" id="SSF53448">
    <property type="entry name" value="Nucleotide-diphospho-sugar transferases"/>
    <property type="match status" value="1"/>
</dbReference>
<name>A0A6A6U9V0_9PEZI</name>
<feature type="domain" description="DUF7928" evidence="4">
    <location>
        <begin position="38"/>
        <end position="194"/>
    </location>
</feature>
<dbReference type="Gene3D" id="3.90.550.10">
    <property type="entry name" value="Spore Coat Polysaccharide Biosynthesis Protein SpsA, Chain A"/>
    <property type="match status" value="1"/>
</dbReference>
<feature type="transmembrane region" description="Helical" evidence="2">
    <location>
        <begin position="291"/>
        <end position="315"/>
    </location>
</feature>
<accession>A0A6A6U9V0</accession>
<dbReference type="PANTHER" id="PTHR35408">
    <property type="entry name" value="CHROMOSOME 15, WHOLE GENOME SHOTGUN SEQUENCE"/>
    <property type="match status" value="1"/>
</dbReference>
<dbReference type="InterPro" id="IPR001173">
    <property type="entry name" value="Glyco_trans_2-like"/>
</dbReference>
<evidence type="ECO:0000256" key="1">
    <source>
        <dbReference type="SAM" id="MobiDB-lite"/>
    </source>
</evidence>
<dbReference type="Pfam" id="PF25550">
    <property type="entry name" value="DUF7928"/>
    <property type="match status" value="1"/>
</dbReference>
<dbReference type="InterPro" id="IPR057688">
    <property type="entry name" value="DUF7928"/>
</dbReference>
<dbReference type="PANTHER" id="PTHR35408:SF2">
    <property type="entry name" value="GLYCOSYLTRANSFERASE 2-LIKE DOMAIN-CONTAINING PROTEIN"/>
    <property type="match status" value="1"/>
</dbReference>
<dbReference type="OrthoDB" id="38531at2759"/>
<feature type="transmembrane region" description="Helical" evidence="2">
    <location>
        <begin position="831"/>
        <end position="850"/>
    </location>
</feature>
<sequence>MAHLSGNISQGRRGSLPTLDKRNSSNRLTMASINDEARYRAIADYLYSKISAQNWFSPSVPGSPRGVLLRKAREKYETQPRTIDSMLGAAVLKMNVGCAFTMSTQTTLVIGSTLQTYETEISLPDGSQVQVIDSLADIVESGTGFVKKFQYCAYLRQEQFLLVWHDDLECILQKAMEIEDKLLGLIWGSTASPFALNTPPLSKQNSAYPSTVYLPLDTKGQPGVSETELPLEESDEEAATASQESLSRPLVFTSSINTGMGMFLILVLILGLGVSSLVFESMMDGNYIRYALIATIPLFIIFSMFFCIVLVSDLFRAFGPITSMRTNSRFFSAVAPNYKKAIATGMSPPHITIQMPVYKESLDGVIIPTLRSLKKAISHYECHGGTASVFINDDGMAFLSEEEQKERINFYHDNNVGWVSRPKHGEDGYQRKGKFKKASNMNFCLNISCQVEQILRKFVDQKMQSEKAEAAFFDSREEESLYQDALEQVLEGDKRAKAGGNIRVGEFILIVDSDTLVPEDCLIYGAAEMFFSPEVAIIQHATGVMQVQHDYFENGISFFTNLIYSAIRFAVGNGEVAPFVGHNAFLRWKAVQSVGRVEEGGYIAYWSEAHVSEDFDIALRLQIEGSIVRLATYQNNEFKEGVSLTIYDELNRWEKYAYGCNELVFNPIWTWLWRGPFTKLFITFLRSDMHLSSKITVLGYISSYYALASSFPLTILNYFLTGWIIDELDKFYLPSWQVFLSVVLVFSFSGNVTLAIMRYRLKEKALWASLVENFKWMPFFSIFFGGLSFHLNLALLSHMFGIDMQWGATQKEVENSNFFMEMPKIWQRFKWMYAIVIPMFGCMIYLGCFAPRGWEINQVVSIVPLAVMLASHALVPFVLNPSVMVFNY</sequence>
<dbReference type="Proteomes" id="UP000799302">
    <property type="component" value="Unassembled WGS sequence"/>
</dbReference>
<evidence type="ECO:0000256" key="2">
    <source>
        <dbReference type="SAM" id="Phobius"/>
    </source>
</evidence>